<accession>A0A3B5LKB9</accession>
<protein>
    <recommendedName>
        <fullName evidence="1">S100/CaBP-9k-type calcium binding subdomain domain-containing protein</fullName>
    </recommendedName>
</protein>
<dbReference type="GeneTree" id="ENSGT01150000287010"/>
<evidence type="ECO:0000313" key="3">
    <source>
        <dbReference type="Proteomes" id="UP000261380"/>
    </source>
</evidence>
<dbReference type="STRING" id="32473.ENSXCOP00000012518"/>
<feature type="domain" description="S100/CaBP-9k-type calcium binding subdomain" evidence="1">
    <location>
        <begin position="5"/>
        <end position="47"/>
    </location>
</feature>
<dbReference type="Ensembl" id="ENSXCOT00000012669.1">
    <property type="protein sequence ID" value="ENSXCOP00000012518.1"/>
    <property type="gene ID" value="ENSXCOG00000009463.1"/>
</dbReference>
<organism evidence="2 3">
    <name type="scientific">Xiphophorus couchianus</name>
    <name type="common">Monterrey platyfish</name>
    <dbReference type="NCBI Taxonomy" id="32473"/>
    <lineage>
        <taxon>Eukaryota</taxon>
        <taxon>Metazoa</taxon>
        <taxon>Chordata</taxon>
        <taxon>Craniata</taxon>
        <taxon>Vertebrata</taxon>
        <taxon>Euteleostomi</taxon>
        <taxon>Actinopterygii</taxon>
        <taxon>Neopterygii</taxon>
        <taxon>Teleostei</taxon>
        <taxon>Neoteleostei</taxon>
        <taxon>Acanthomorphata</taxon>
        <taxon>Ovalentaria</taxon>
        <taxon>Atherinomorphae</taxon>
        <taxon>Cyprinodontiformes</taxon>
        <taxon>Poeciliidae</taxon>
        <taxon>Poeciliinae</taxon>
        <taxon>Xiphophorus</taxon>
    </lineage>
</organism>
<dbReference type="Pfam" id="PF01023">
    <property type="entry name" value="S_100"/>
    <property type="match status" value="1"/>
</dbReference>
<reference evidence="2" key="2">
    <citation type="submission" date="2025-09" db="UniProtKB">
        <authorList>
            <consortium name="Ensembl"/>
        </authorList>
    </citation>
    <scope>IDENTIFICATION</scope>
</reference>
<dbReference type="Gene3D" id="1.10.238.10">
    <property type="entry name" value="EF-hand"/>
    <property type="match status" value="1"/>
</dbReference>
<dbReference type="InterPro" id="IPR013787">
    <property type="entry name" value="S100_Ca-bd_sub"/>
</dbReference>
<dbReference type="SMART" id="SM01394">
    <property type="entry name" value="S_100"/>
    <property type="match status" value="1"/>
</dbReference>
<keyword evidence="3" id="KW-1185">Reference proteome</keyword>
<evidence type="ECO:0000313" key="2">
    <source>
        <dbReference type="Ensembl" id="ENSXCOP00000012518.1"/>
    </source>
</evidence>
<name>A0A3B5LKB9_9TELE</name>
<dbReference type="Proteomes" id="UP000261380">
    <property type="component" value="Unplaced"/>
</dbReference>
<proteinExistence type="predicted"/>
<dbReference type="AlphaFoldDB" id="A0A3B5LKB9"/>
<sequence length="58" mass="6027">MSGGLLGAIAILKKTFDKYAGSDGDKGTLSKKELAVMLKAEIPGAGVSKVHIALQERL</sequence>
<dbReference type="SUPFAM" id="SSF47473">
    <property type="entry name" value="EF-hand"/>
    <property type="match status" value="1"/>
</dbReference>
<evidence type="ECO:0000259" key="1">
    <source>
        <dbReference type="SMART" id="SM01394"/>
    </source>
</evidence>
<dbReference type="InterPro" id="IPR011992">
    <property type="entry name" value="EF-hand-dom_pair"/>
</dbReference>
<reference evidence="2" key="1">
    <citation type="submission" date="2025-08" db="UniProtKB">
        <authorList>
            <consortium name="Ensembl"/>
        </authorList>
    </citation>
    <scope>IDENTIFICATION</scope>
</reference>